<keyword evidence="2" id="KW-0808">Transferase</keyword>
<dbReference type="InterPro" id="IPR002654">
    <property type="entry name" value="Glyco_trans_25"/>
</dbReference>
<organism evidence="2 3">
    <name type="scientific">Mesorhizobium loti R88b</name>
    <dbReference type="NCBI Taxonomy" id="935548"/>
    <lineage>
        <taxon>Bacteria</taxon>
        <taxon>Pseudomonadati</taxon>
        <taxon>Pseudomonadota</taxon>
        <taxon>Alphaproteobacteria</taxon>
        <taxon>Hyphomicrobiales</taxon>
        <taxon>Phyllobacteriaceae</taxon>
        <taxon>Mesorhizobium</taxon>
    </lineage>
</organism>
<proteinExistence type="predicted"/>
<protein>
    <submittedName>
        <fullName evidence="2">Glycosyltransferase family 25 protein</fullName>
    </submittedName>
</protein>
<dbReference type="GO" id="GO:0016740">
    <property type="term" value="F:transferase activity"/>
    <property type="evidence" value="ECO:0007669"/>
    <property type="project" value="UniProtKB-KW"/>
</dbReference>
<feature type="domain" description="Glycosyl transferase family 25" evidence="1">
    <location>
        <begin position="22"/>
        <end position="185"/>
    </location>
</feature>
<dbReference type="AlphaFoldDB" id="A0A6M7WTS6"/>
<evidence type="ECO:0000313" key="2">
    <source>
        <dbReference type="EMBL" id="QKD04223.1"/>
    </source>
</evidence>
<accession>A0A6M7WTS6</accession>
<gene>
    <name evidence="2" type="ORF">EB235_24340</name>
</gene>
<evidence type="ECO:0000259" key="1">
    <source>
        <dbReference type="Pfam" id="PF01755"/>
    </source>
</evidence>
<reference evidence="2 3" key="1">
    <citation type="submission" date="2018-10" db="EMBL/GenBank/DDBJ databases">
        <authorList>
            <person name="Perry B.J."/>
            <person name="Sullivan J.T."/>
            <person name="Murphy R.J.T."/>
            <person name="Ramsay J.P."/>
            <person name="Ronson C.W."/>
        </authorList>
    </citation>
    <scope>NUCLEOTIDE SEQUENCE [LARGE SCALE GENOMIC DNA]</scope>
    <source>
        <strain evidence="2 3">R88b</strain>
    </source>
</reference>
<dbReference type="Proteomes" id="UP000503017">
    <property type="component" value="Chromosome"/>
</dbReference>
<name>A0A6M7WTS6_RHILI</name>
<dbReference type="EMBL" id="CP033367">
    <property type="protein sequence ID" value="QKD04223.1"/>
    <property type="molecule type" value="Genomic_DNA"/>
</dbReference>
<evidence type="ECO:0000313" key="3">
    <source>
        <dbReference type="Proteomes" id="UP000503017"/>
    </source>
</evidence>
<dbReference type="CDD" id="cd06532">
    <property type="entry name" value="Glyco_transf_25"/>
    <property type="match status" value="1"/>
</dbReference>
<dbReference type="Pfam" id="PF01755">
    <property type="entry name" value="Glyco_transf_25"/>
    <property type="match status" value="1"/>
</dbReference>
<sequence>MSKRRHEVEIAKSFHASGTTVKCLVINLDRSVDRLADVTAEFSRIGVPFERVAGIDAVTGAPFIAPPLSEAEVCCFLSHRLCWQIIADGPDRYGAVFEDDVVFSHDAGPVLAGDSWIPRDADVVKLETFFVPVRVGGRHVPVKNGYSATLLLGQHMGACGYILSKKAAQKLLKGTRRIKATVDFVLFSPTEMTTARNTTYQLMPALCAQAQFVADNGGPSTLIQFAPPPPRNKRIIDRIQAEATRAFAHLRNRHFFGTEKVDAVPLRFPLAIQANMDPSPIPALA</sequence>